<sequence>METPCNCLALRQAARRVTQLYDLALAPLDLRATQYSLLSRTEALGPIALNRLAEVLVMDRATLGHNVRPLEARGLVRLDVGEDRRSRELSLTEAGRSLLAEARSPWRKAQQAFEDEIGAQTASALRAQLHRVAATEFALPGRESSEPAL</sequence>
<dbReference type="Proteomes" id="UP001237448">
    <property type="component" value="Unassembled WGS sequence"/>
</dbReference>
<dbReference type="Gene3D" id="1.10.10.10">
    <property type="entry name" value="Winged helix-like DNA-binding domain superfamily/Winged helix DNA-binding domain"/>
    <property type="match status" value="1"/>
</dbReference>
<dbReference type="InterPro" id="IPR000835">
    <property type="entry name" value="HTH_MarR-typ"/>
</dbReference>
<dbReference type="SUPFAM" id="SSF46785">
    <property type="entry name" value="Winged helix' DNA-binding domain"/>
    <property type="match status" value="1"/>
</dbReference>
<dbReference type="SMART" id="SM00347">
    <property type="entry name" value="HTH_MARR"/>
    <property type="match status" value="1"/>
</dbReference>
<dbReference type="PROSITE" id="PS50995">
    <property type="entry name" value="HTH_MARR_2"/>
    <property type="match status" value="1"/>
</dbReference>
<proteinExistence type="predicted"/>
<organism evidence="2 3">
    <name type="scientific">Labrys monachus</name>
    <dbReference type="NCBI Taxonomy" id="217067"/>
    <lineage>
        <taxon>Bacteria</taxon>
        <taxon>Pseudomonadati</taxon>
        <taxon>Pseudomonadota</taxon>
        <taxon>Alphaproteobacteria</taxon>
        <taxon>Hyphomicrobiales</taxon>
        <taxon>Xanthobacteraceae</taxon>
        <taxon>Labrys</taxon>
    </lineage>
</organism>
<evidence type="ECO:0000259" key="1">
    <source>
        <dbReference type="PROSITE" id="PS50995"/>
    </source>
</evidence>
<reference evidence="2 3" key="1">
    <citation type="submission" date="2023-07" db="EMBL/GenBank/DDBJ databases">
        <title>Genomic Encyclopedia of Type Strains, Phase IV (KMG-IV): sequencing the most valuable type-strain genomes for metagenomic binning, comparative biology and taxonomic classification.</title>
        <authorList>
            <person name="Goeker M."/>
        </authorList>
    </citation>
    <scope>NUCLEOTIDE SEQUENCE [LARGE SCALE GENOMIC DNA]</scope>
    <source>
        <strain evidence="2 3">DSM 5896</strain>
    </source>
</reference>
<keyword evidence="2" id="KW-0238">DNA-binding</keyword>
<dbReference type="GO" id="GO:0003677">
    <property type="term" value="F:DNA binding"/>
    <property type="evidence" value="ECO:0007669"/>
    <property type="project" value="UniProtKB-KW"/>
</dbReference>
<keyword evidence="3" id="KW-1185">Reference proteome</keyword>
<protein>
    <submittedName>
        <fullName evidence="2">DNA-binding MarR family transcriptional regulator</fullName>
    </submittedName>
</protein>
<dbReference type="PRINTS" id="PR00598">
    <property type="entry name" value="HTHMARR"/>
</dbReference>
<dbReference type="EMBL" id="JAUSVK010000001">
    <property type="protein sequence ID" value="MDQ0393312.1"/>
    <property type="molecule type" value="Genomic_DNA"/>
</dbReference>
<accession>A0ABU0FFC8</accession>
<comment type="caution">
    <text evidence="2">The sequence shown here is derived from an EMBL/GenBank/DDBJ whole genome shotgun (WGS) entry which is preliminary data.</text>
</comment>
<dbReference type="RefSeq" id="WP_307428467.1">
    <property type="nucleotide sequence ID" value="NZ_JAUSVK010000001.1"/>
</dbReference>
<evidence type="ECO:0000313" key="2">
    <source>
        <dbReference type="EMBL" id="MDQ0393312.1"/>
    </source>
</evidence>
<dbReference type="InterPro" id="IPR036388">
    <property type="entry name" value="WH-like_DNA-bd_sf"/>
</dbReference>
<dbReference type="PANTHER" id="PTHR33164:SF105">
    <property type="entry name" value="TRANSCRIPTIONAL REPRESSOR PROTEIN-RELATED"/>
    <property type="match status" value="1"/>
</dbReference>
<dbReference type="InterPro" id="IPR036390">
    <property type="entry name" value="WH_DNA-bd_sf"/>
</dbReference>
<dbReference type="PANTHER" id="PTHR33164">
    <property type="entry name" value="TRANSCRIPTIONAL REGULATOR, MARR FAMILY"/>
    <property type="match status" value="1"/>
</dbReference>
<evidence type="ECO:0000313" key="3">
    <source>
        <dbReference type="Proteomes" id="UP001237448"/>
    </source>
</evidence>
<feature type="domain" description="HTH marR-type" evidence="1">
    <location>
        <begin position="3"/>
        <end position="134"/>
    </location>
</feature>
<gene>
    <name evidence="2" type="ORF">J3R73_003104</name>
</gene>
<dbReference type="InterPro" id="IPR039422">
    <property type="entry name" value="MarR/SlyA-like"/>
</dbReference>
<name>A0ABU0FFC8_9HYPH</name>